<proteinExistence type="predicted"/>
<gene>
    <name evidence="1" type="ORF">SAMN04488128_101223</name>
</gene>
<evidence type="ECO:0000313" key="2">
    <source>
        <dbReference type="Proteomes" id="UP000190367"/>
    </source>
</evidence>
<protein>
    <submittedName>
        <fullName evidence="1">Uncharacterized protein</fullName>
    </submittedName>
</protein>
<dbReference type="Proteomes" id="UP000190367">
    <property type="component" value="Unassembled WGS sequence"/>
</dbReference>
<evidence type="ECO:0000313" key="1">
    <source>
        <dbReference type="EMBL" id="SJZ43884.1"/>
    </source>
</evidence>
<organism evidence="1 2">
    <name type="scientific">Chitinophaga eiseniae</name>
    <dbReference type="NCBI Taxonomy" id="634771"/>
    <lineage>
        <taxon>Bacteria</taxon>
        <taxon>Pseudomonadati</taxon>
        <taxon>Bacteroidota</taxon>
        <taxon>Chitinophagia</taxon>
        <taxon>Chitinophagales</taxon>
        <taxon>Chitinophagaceae</taxon>
        <taxon>Chitinophaga</taxon>
    </lineage>
</organism>
<reference evidence="2" key="1">
    <citation type="submission" date="2017-02" db="EMBL/GenBank/DDBJ databases">
        <authorList>
            <person name="Varghese N."/>
            <person name="Submissions S."/>
        </authorList>
    </citation>
    <scope>NUCLEOTIDE SEQUENCE [LARGE SCALE GENOMIC DNA]</scope>
    <source>
        <strain evidence="2">DSM 22224</strain>
    </source>
</reference>
<accession>A0A1T4KN97</accession>
<sequence>MEQKMTFEEEIASLNKNYFFKEFTYSNTRFKQKSKNEVELADGLLWLGDELIIYQLKERNVTNTTPEEEKKWFEEKVEKKGKRQTKDTLKYLGEEKSIPLENHRGHTFELSMQKVTRIQKLILFKPSSSLPPDILSRKFVKSSIAGIIHLLSTDDYAGLVKTLMTPAEFIHYLAYREQLIDKWHKELDTLPEQALVGHFIMDDINLRPDSSHVKILSEIDHEIEKWDISGVISKYGDRITRADNAHDYYQIITPLAQMNRSELREFRMRYELAIQKAREDKYDKPYRIAFPRMNCGFIFIPILTNEIVDREKILTSLTELHKYDQRLRKCIGMTFAKDGTEHYTIEWYLLDGPWAKDSEIEDYLSQNSPFRQVKEQTVFSFKKNG</sequence>
<keyword evidence="2" id="KW-1185">Reference proteome</keyword>
<dbReference type="OrthoDB" id="8410020at2"/>
<dbReference type="STRING" id="634771.SAMN04488128_101223"/>
<dbReference type="AlphaFoldDB" id="A0A1T4KN97"/>
<dbReference type="RefSeq" id="WP_078666942.1">
    <property type="nucleotide sequence ID" value="NZ_FUWZ01000001.1"/>
</dbReference>
<name>A0A1T4KN97_9BACT</name>
<dbReference type="EMBL" id="FUWZ01000001">
    <property type="protein sequence ID" value="SJZ43884.1"/>
    <property type="molecule type" value="Genomic_DNA"/>
</dbReference>